<proteinExistence type="inferred from homology"/>
<dbReference type="SUPFAM" id="SSF53383">
    <property type="entry name" value="PLP-dependent transferases"/>
    <property type="match status" value="1"/>
</dbReference>
<dbReference type="PANTHER" id="PTHR48097:SF9">
    <property type="entry name" value="L-THREONINE ALDOLASE"/>
    <property type="match status" value="1"/>
</dbReference>
<evidence type="ECO:0000256" key="5">
    <source>
        <dbReference type="PIRSR" id="PIRSR017617-1"/>
    </source>
</evidence>
<protein>
    <submittedName>
        <fullName evidence="7">Low-specificity L-threonine aldolase</fullName>
        <ecNumber evidence="7">4.1.2.48</ecNumber>
    </submittedName>
</protein>
<dbReference type="NCBIfam" id="NF041359">
    <property type="entry name" value="GntG_guanitoxin"/>
    <property type="match status" value="1"/>
</dbReference>
<reference evidence="7" key="1">
    <citation type="submission" date="2020-02" db="EMBL/GenBank/DDBJ databases">
        <authorList>
            <person name="Meier V. D."/>
        </authorList>
    </citation>
    <scope>NUCLEOTIDE SEQUENCE</scope>
    <source>
        <strain evidence="7">AVDCRST_MAG88</strain>
    </source>
</reference>
<dbReference type="InterPro" id="IPR015422">
    <property type="entry name" value="PyrdxlP-dep_Trfase_small"/>
</dbReference>
<dbReference type="InterPro" id="IPR023603">
    <property type="entry name" value="Low_specificity_L-TA-like"/>
</dbReference>
<accession>A0A6J4U9D4</accession>
<dbReference type="PANTHER" id="PTHR48097">
    <property type="entry name" value="L-THREONINE ALDOLASE-RELATED"/>
    <property type="match status" value="1"/>
</dbReference>
<dbReference type="GO" id="GO:0005829">
    <property type="term" value="C:cytosol"/>
    <property type="evidence" value="ECO:0007669"/>
    <property type="project" value="TreeGrafter"/>
</dbReference>
<dbReference type="FunFam" id="3.40.640.10:FF:000030">
    <property type="entry name" value="Low-specificity L-threonine aldolase"/>
    <property type="match status" value="1"/>
</dbReference>
<evidence type="ECO:0000256" key="1">
    <source>
        <dbReference type="ARBA" id="ARBA00001933"/>
    </source>
</evidence>
<dbReference type="EC" id="4.1.2.48" evidence="7"/>
<evidence type="ECO:0000313" key="7">
    <source>
        <dbReference type="EMBL" id="CAA9543890.1"/>
    </source>
</evidence>
<dbReference type="InterPro" id="IPR001597">
    <property type="entry name" value="ArAA_b-elim_lyase/Thr_aldolase"/>
</dbReference>
<dbReference type="Gene3D" id="3.90.1150.10">
    <property type="entry name" value="Aspartate Aminotransferase, domain 1"/>
    <property type="match status" value="1"/>
</dbReference>
<dbReference type="Gene3D" id="3.40.640.10">
    <property type="entry name" value="Type I PLP-dependent aspartate aminotransferase-like (Major domain)"/>
    <property type="match status" value="1"/>
</dbReference>
<name>A0A6J4U9D4_9BACT</name>
<sequence>MLIDLYSDTATKPTPAMRRAIAEAEVGDEQKGEDPTVNRLQAMVAELLGKEAALFLPSGTMCNEIAVKVHTRPGDAILVDRQAHVLLAEAGGPALLSGVLVETLDGDRGRFAAEQVAAAVRPGSHYAAPTRLLCVEQTHNFGGGTIWPLAQLRAVCDVAHEHGLATHLDGARLMNAVVASGVPAREYAASFDSAWLDLSKGLGAPVGGVLAGSTDFIREARRYKHIFGGAMRQAGIIAAAGVHALEGHVERLAEDHANARLLAAGLGAIPGVRVENPVPETNIVFFDIAGTGVAPVDFLARIHAEGVRMGAVGPRRLRAVTHLDITRANVGRAVTVAGAVLADAA</sequence>
<dbReference type="GO" id="GO:0008732">
    <property type="term" value="F:L-allo-threonine aldolase activity"/>
    <property type="evidence" value="ECO:0007669"/>
    <property type="project" value="TreeGrafter"/>
</dbReference>
<dbReference type="PIRSF" id="PIRSF017617">
    <property type="entry name" value="Thr_aldolase"/>
    <property type="match status" value="1"/>
</dbReference>
<gene>
    <name evidence="7" type="ORF">AVDCRST_MAG88-241</name>
</gene>
<comment type="similarity">
    <text evidence="2">Belongs to the threonine aldolase family.</text>
</comment>
<organism evidence="7">
    <name type="scientific">uncultured Thermomicrobiales bacterium</name>
    <dbReference type="NCBI Taxonomy" id="1645740"/>
    <lineage>
        <taxon>Bacteria</taxon>
        <taxon>Pseudomonadati</taxon>
        <taxon>Thermomicrobiota</taxon>
        <taxon>Thermomicrobia</taxon>
        <taxon>Thermomicrobiales</taxon>
        <taxon>environmental samples</taxon>
    </lineage>
</organism>
<dbReference type="InterPro" id="IPR015421">
    <property type="entry name" value="PyrdxlP-dep_Trfase_major"/>
</dbReference>
<comment type="cofactor">
    <cofactor evidence="1">
        <name>pyridoxal 5'-phosphate</name>
        <dbReference type="ChEBI" id="CHEBI:597326"/>
    </cofactor>
</comment>
<dbReference type="InterPro" id="IPR015424">
    <property type="entry name" value="PyrdxlP-dep_Trfase"/>
</dbReference>
<dbReference type="Pfam" id="PF01212">
    <property type="entry name" value="Beta_elim_lyase"/>
    <property type="match status" value="1"/>
</dbReference>
<dbReference type="GO" id="GO:0006545">
    <property type="term" value="P:glycine biosynthetic process"/>
    <property type="evidence" value="ECO:0007669"/>
    <property type="project" value="TreeGrafter"/>
</dbReference>
<evidence type="ECO:0000256" key="3">
    <source>
        <dbReference type="ARBA" id="ARBA00022898"/>
    </source>
</evidence>
<evidence type="ECO:0000256" key="2">
    <source>
        <dbReference type="ARBA" id="ARBA00006966"/>
    </source>
</evidence>
<dbReference type="FunFam" id="3.90.1150.10:FF:000041">
    <property type="entry name" value="Low-specificity L-threonine aldolase"/>
    <property type="match status" value="1"/>
</dbReference>
<evidence type="ECO:0000259" key="6">
    <source>
        <dbReference type="Pfam" id="PF01212"/>
    </source>
</evidence>
<feature type="domain" description="Aromatic amino acid beta-eliminating lyase/threonine aldolase" evidence="6">
    <location>
        <begin position="4"/>
        <end position="287"/>
    </location>
</feature>
<keyword evidence="4 7" id="KW-0456">Lyase</keyword>
<feature type="modified residue" description="N6-(pyridoxal phosphate)lysine" evidence="5">
    <location>
        <position position="200"/>
    </location>
</feature>
<dbReference type="EMBL" id="CADCWM010000076">
    <property type="protein sequence ID" value="CAA9543890.1"/>
    <property type="molecule type" value="Genomic_DNA"/>
</dbReference>
<dbReference type="AlphaFoldDB" id="A0A6J4U9D4"/>
<evidence type="ECO:0000256" key="4">
    <source>
        <dbReference type="ARBA" id="ARBA00023239"/>
    </source>
</evidence>
<keyword evidence="3" id="KW-0663">Pyridoxal phosphate</keyword>
<dbReference type="GO" id="GO:0006567">
    <property type="term" value="P:L-threonine catabolic process"/>
    <property type="evidence" value="ECO:0007669"/>
    <property type="project" value="TreeGrafter"/>
</dbReference>